<gene>
    <name evidence="7" type="ORF">E8M01_03590</name>
</gene>
<feature type="signal peptide" evidence="5">
    <location>
        <begin position="1"/>
        <end position="17"/>
    </location>
</feature>
<evidence type="ECO:0000256" key="4">
    <source>
        <dbReference type="ARBA" id="ARBA00022970"/>
    </source>
</evidence>
<proteinExistence type="inferred from homology"/>
<evidence type="ECO:0000256" key="2">
    <source>
        <dbReference type="ARBA" id="ARBA00022448"/>
    </source>
</evidence>
<dbReference type="Gene3D" id="3.40.50.2300">
    <property type="match status" value="2"/>
</dbReference>
<comment type="similarity">
    <text evidence="1">Belongs to the leucine-binding protein family.</text>
</comment>
<dbReference type="InterPro" id="IPR051010">
    <property type="entry name" value="BCAA_transport"/>
</dbReference>
<dbReference type="OrthoDB" id="9783240at2"/>
<accession>A0A4D7B6V4</accession>
<dbReference type="GO" id="GO:0006865">
    <property type="term" value="P:amino acid transport"/>
    <property type="evidence" value="ECO:0007669"/>
    <property type="project" value="UniProtKB-KW"/>
</dbReference>
<organism evidence="7 8">
    <name type="scientific">Phreatobacter stygius</name>
    <dbReference type="NCBI Taxonomy" id="1940610"/>
    <lineage>
        <taxon>Bacteria</taxon>
        <taxon>Pseudomonadati</taxon>
        <taxon>Pseudomonadota</taxon>
        <taxon>Alphaproteobacteria</taxon>
        <taxon>Hyphomicrobiales</taxon>
        <taxon>Phreatobacteraceae</taxon>
        <taxon>Phreatobacter</taxon>
    </lineage>
</organism>
<name>A0A4D7B6V4_9HYPH</name>
<dbReference type="PANTHER" id="PTHR30483">
    <property type="entry name" value="LEUCINE-SPECIFIC-BINDING PROTEIN"/>
    <property type="match status" value="1"/>
</dbReference>
<keyword evidence="3 5" id="KW-0732">Signal</keyword>
<evidence type="ECO:0000259" key="6">
    <source>
        <dbReference type="Pfam" id="PF13458"/>
    </source>
</evidence>
<feature type="domain" description="Leucine-binding protein" evidence="6">
    <location>
        <begin position="31"/>
        <end position="353"/>
    </location>
</feature>
<evidence type="ECO:0000256" key="5">
    <source>
        <dbReference type="SAM" id="SignalP"/>
    </source>
</evidence>
<dbReference type="PANTHER" id="PTHR30483:SF6">
    <property type="entry name" value="PERIPLASMIC BINDING PROTEIN OF ABC TRANSPORTER FOR NATURAL AMINO ACIDS"/>
    <property type="match status" value="1"/>
</dbReference>
<dbReference type="InterPro" id="IPR028082">
    <property type="entry name" value="Peripla_BP_I"/>
</dbReference>
<dbReference type="Proteomes" id="UP000298781">
    <property type="component" value="Chromosome"/>
</dbReference>
<evidence type="ECO:0000313" key="8">
    <source>
        <dbReference type="Proteomes" id="UP000298781"/>
    </source>
</evidence>
<protein>
    <submittedName>
        <fullName evidence="7">ABC transporter substrate-binding protein</fullName>
    </submittedName>
</protein>
<reference evidence="7 8" key="1">
    <citation type="submission" date="2019-04" db="EMBL/GenBank/DDBJ databases">
        <title>Phreatobacter aquaticus sp. nov.</title>
        <authorList>
            <person name="Choi A."/>
        </authorList>
    </citation>
    <scope>NUCLEOTIDE SEQUENCE [LARGE SCALE GENOMIC DNA]</scope>
    <source>
        <strain evidence="7 8">KCTC 52518</strain>
    </source>
</reference>
<dbReference type="KEGG" id="pstg:E8M01_03590"/>
<keyword evidence="8" id="KW-1185">Reference proteome</keyword>
<dbReference type="PRINTS" id="PR00337">
    <property type="entry name" value="LEUILEVALBP"/>
</dbReference>
<keyword evidence="4" id="KW-0029">Amino-acid transport</keyword>
<keyword evidence="2" id="KW-0813">Transport</keyword>
<sequence length="377" mass="39209">MAKLLAGAALMTIGATAGVMPARAQAPTGEPITIGAILSITGPVAGVGQPERDGVLLAERAVNEAGGIAGRPLKVQIEDDASNPDTAVSKANGLIRVSRIRALIGSSNLAATVAIGGLTDPIRLPHVALSGIGPAVEARRTCVMHLLAPQELNARAALTYARDALSAKRVGVLHDSGYGQAVANSLKAVAAEYGIELVQIEKFEIGATDVSAQAAKVKAAGPQAVIVVASSATPFRNVHDLRMGVPVIASIASSSYEYVRAMGEAAEGVVFAEFLVAEDPLPHQADFVRRFQAAYGRLPKNYEAAGFDAVNLIAKVMAEAGANADNAAICTALRKPFQGVLARYDFSAPDMTGIKLTSFTYSQVRGGRFERLAFRPQ</sequence>
<dbReference type="AlphaFoldDB" id="A0A4D7B6V4"/>
<evidence type="ECO:0000313" key="7">
    <source>
        <dbReference type="EMBL" id="QCI69024.1"/>
    </source>
</evidence>
<dbReference type="Pfam" id="PF13458">
    <property type="entry name" value="Peripla_BP_6"/>
    <property type="match status" value="1"/>
</dbReference>
<dbReference type="InterPro" id="IPR028081">
    <property type="entry name" value="Leu-bd"/>
</dbReference>
<dbReference type="SUPFAM" id="SSF53822">
    <property type="entry name" value="Periplasmic binding protein-like I"/>
    <property type="match status" value="1"/>
</dbReference>
<feature type="chain" id="PRO_5020211078" evidence="5">
    <location>
        <begin position="18"/>
        <end position="377"/>
    </location>
</feature>
<evidence type="ECO:0000256" key="3">
    <source>
        <dbReference type="ARBA" id="ARBA00022729"/>
    </source>
</evidence>
<evidence type="ECO:0000256" key="1">
    <source>
        <dbReference type="ARBA" id="ARBA00010062"/>
    </source>
</evidence>
<dbReference type="EMBL" id="CP039690">
    <property type="protein sequence ID" value="QCI69024.1"/>
    <property type="molecule type" value="Genomic_DNA"/>
</dbReference>
<dbReference type="InterPro" id="IPR000709">
    <property type="entry name" value="Leu_Ile_Val-bd"/>
</dbReference>
<dbReference type="RefSeq" id="WP_136964431.1">
    <property type="nucleotide sequence ID" value="NZ_CP039690.1"/>
</dbReference>